<organism evidence="1 2">
    <name type="scientific">Sinanodonta woodiana</name>
    <name type="common">Chinese pond mussel</name>
    <name type="synonym">Anodonta woodiana</name>
    <dbReference type="NCBI Taxonomy" id="1069815"/>
    <lineage>
        <taxon>Eukaryota</taxon>
        <taxon>Metazoa</taxon>
        <taxon>Spiralia</taxon>
        <taxon>Lophotrochozoa</taxon>
        <taxon>Mollusca</taxon>
        <taxon>Bivalvia</taxon>
        <taxon>Autobranchia</taxon>
        <taxon>Heteroconchia</taxon>
        <taxon>Palaeoheterodonta</taxon>
        <taxon>Unionida</taxon>
        <taxon>Unionoidea</taxon>
        <taxon>Unionidae</taxon>
        <taxon>Unioninae</taxon>
        <taxon>Sinanodonta</taxon>
    </lineage>
</organism>
<gene>
    <name evidence="1" type="ORF">ACJMK2_041988</name>
</gene>
<dbReference type="EMBL" id="JBJQND010000008">
    <property type="protein sequence ID" value="KAL3869285.1"/>
    <property type="molecule type" value="Genomic_DNA"/>
</dbReference>
<name>A0ABD3W5X0_SINWO</name>
<evidence type="ECO:0000313" key="1">
    <source>
        <dbReference type="EMBL" id="KAL3869285.1"/>
    </source>
</evidence>
<proteinExistence type="predicted"/>
<comment type="caution">
    <text evidence="1">The sequence shown here is derived from an EMBL/GenBank/DDBJ whole genome shotgun (WGS) entry which is preliminary data.</text>
</comment>
<protein>
    <submittedName>
        <fullName evidence="1">Uncharacterized protein</fullName>
    </submittedName>
</protein>
<evidence type="ECO:0000313" key="2">
    <source>
        <dbReference type="Proteomes" id="UP001634394"/>
    </source>
</evidence>
<accession>A0ABD3W5X0</accession>
<dbReference type="Proteomes" id="UP001634394">
    <property type="component" value="Unassembled WGS sequence"/>
</dbReference>
<dbReference type="AlphaFoldDB" id="A0ABD3W5X0"/>
<feature type="non-terminal residue" evidence="1">
    <location>
        <position position="1"/>
    </location>
</feature>
<reference evidence="1 2" key="1">
    <citation type="submission" date="2024-11" db="EMBL/GenBank/DDBJ databases">
        <title>Chromosome-level genome assembly of the freshwater bivalve Anodonta woodiana.</title>
        <authorList>
            <person name="Chen X."/>
        </authorList>
    </citation>
    <scope>NUCLEOTIDE SEQUENCE [LARGE SCALE GENOMIC DNA]</scope>
    <source>
        <strain evidence="1">MN2024</strain>
        <tissue evidence="1">Gills</tissue>
    </source>
</reference>
<sequence>TVNTCVLNDEDGQSLAGSTMGLIRADSTRSTIDIKPYDNSNIPMKAIHNSQDAPIISLPSGGGGDIESKEGKELTVEMSARKKRPVAVLPDFSEGYSYDIDV</sequence>
<keyword evidence="2" id="KW-1185">Reference proteome</keyword>